<reference evidence="1" key="1">
    <citation type="submission" date="2018-11" db="EMBL/GenBank/DDBJ databases">
        <title>A distinct lineage of giant viruses engineers rhodopsin photosystems in predatory marine eukaryotes.</title>
        <authorList>
            <person name="Needham D.M."/>
            <person name="Yoshizawa S."/>
            <person name="Hosaka T."/>
            <person name="Poirier C."/>
            <person name="Choi C.-J."/>
            <person name="Hehenberger E."/>
            <person name="Irwin N.A.T."/>
            <person name="Wilken S."/>
            <person name="Yung C.-M."/>
            <person name="Bachy C."/>
            <person name="Kurihara R."/>
            <person name="Nakajima Y."/>
            <person name="Kojima K."/>
            <person name="Kimura-Someya T."/>
            <person name="Leonard G."/>
            <person name="Malmstrom R.R."/>
            <person name="Mende D."/>
            <person name="Olson D.K."/>
            <person name="Sudo Y."/>
            <person name="Sudek S."/>
            <person name="Richards T.A."/>
            <person name="DeLong E.F."/>
            <person name="Keeling P.J."/>
            <person name="Santoro A.E."/>
            <person name="Shirouzu M."/>
            <person name="Iwasaki W."/>
            <person name="Worden A.Z."/>
        </authorList>
    </citation>
    <scope>NUCLEOTIDE SEQUENCE</scope>
</reference>
<evidence type="ECO:0000313" key="1">
    <source>
        <dbReference type="EMBL" id="QDY52126.1"/>
    </source>
</evidence>
<organism evidence="1">
    <name type="scientific">Mimiviridae sp. ChoanoV1</name>
    <dbReference type="NCBI Taxonomy" id="2596887"/>
    <lineage>
        <taxon>Viruses</taxon>
        <taxon>Varidnaviria</taxon>
        <taxon>Bamfordvirae</taxon>
        <taxon>Nucleocytoviricota</taxon>
        <taxon>Megaviricetes</taxon>
        <taxon>Imitervirales</taxon>
        <taxon>Schizomimiviridae</taxon>
    </lineage>
</organism>
<protein>
    <submittedName>
        <fullName evidence="1">Uncharacterized protein</fullName>
    </submittedName>
</protein>
<gene>
    <name evidence="1" type="ORF">4_6</name>
</gene>
<name>A0A5B8IE20_9VIRU</name>
<proteinExistence type="predicted"/>
<sequence length="235" mass="27448">MSRRWSLKKKNNKIVYNILNINENTKDKDCINSDNQNEKKYQAVMKKAGETNKLWNNTGVTMNIDVPAPPKPNNYDRLLDFRRKNVLRPSIQQSKATIYLYKNGYKLGKDYEAFQAIEIYNKLKKMEKEEDEINEILEDKELDKSNKIKNLSLLEKVTKSKNIYPNLEISNENNNVKKKNIYNGWEKKGFSFPKIETPLPSAPPPPELFEKGINIFSGLEKKYYSTSSDDSNYEC</sequence>
<accession>A0A5B8IE20</accession>
<dbReference type="EMBL" id="MK250088">
    <property type="protein sequence ID" value="QDY52126.1"/>
    <property type="molecule type" value="Genomic_DNA"/>
</dbReference>